<sequence length="391" mass="42800">MSSQLELCSFPEELLEAILAHCVIALPNQPPRPSWTRNLGSTTDSPASPPRGRLAVLLVCKKFHRISIPLYYNTINVQSPRQLNRLLVNALRPNPTLASHVRRVIFAGVWADGGELLRMANDSIRLLDVSIDTTQLAPNVPGQVRDLDAEEFCEGLKELSSLKHLIIRKPNNVYLTQPKPKYVLFAMAAAMHEWNELEYVDLAFRLSDDSGSMLNNFVPGFNAVATTSNPASPGSITALTQSLSTLPKLHTLSTVLPSMWNESILRVSANPALERIILGDRTCRDQGIFSNEQSTNHSILGTGLFFTEAKKHPRLSELIKAGTSIMRTRAHTIDMSRSRDIPSMVSQAQAQAQAQKQAAAAAAASKDRQAPLAGPSQIVGQSRARAVSTRC</sequence>
<dbReference type="Proteomes" id="UP000521872">
    <property type="component" value="Unassembled WGS sequence"/>
</dbReference>
<evidence type="ECO:0000313" key="3">
    <source>
        <dbReference type="Proteomes" id="UP000521872"/>
    </source>
</evidence>
<gene>
    <name evidence="2" type="ORF">D9613_012611</name>
</gene>
<accession>A0A8H4R1Q3</accession>
<keyword evidence="3" id="KW-1185">Reference proteome</keyword>
<proteinExistence type="predicted"/>
<feature type="region of interest" description="Disordered" evidence="1">
    <location>
        <begin position="358"/>
        <end position="391"/>
    </location>
</feature>
<reference evidence="2 3" key="1">
    <citation type="submission" date="2019-12" db="EMBL/GenBank/DDBJ databases">
        <authorList>
            <person name="Floudas D."/>
            <person name="Bentzer J."/>
            <person name="Ahren D."/>
            <person name="Johansson T."/>
            <person name="Persson P."/>
            <person name="Tunlid A."/>
        </authorList>
    </citation>
    <scope>NUCLEOTIDE SEQUENCE [LARGE SCALE GENOMIC DNA]</scope>
    <source>
        <strain evidence="2 3">CBS 102.39</strain>
    </source>
</reference>
<dbReference type="EMBL" id="JAACJL010000006">
    <property type="protein sequence ID" value="KAF4621587.1"/>
    <property type="molecule type" value="Genomic_DNA"/>
</dbReference>
<comment type="caution">
    <text evidence="2">The sequence shown here is derived from an EMBL/GenBank/DDBJ whole genome shotgun (WGS) entry which is preliminary data.</text>
</comment>
<evidence type="ECO:0000256" key="1">
    <source>
        <dbReference type="SAM" id="MobiDB-lite"/>
    </source>
</evidence>
<name>A0A8H4R1Q3_9AGAR</name>
<organism evidence="2 3">
    <name type="scientific">Agrocybe pediades</name>
    <dbReference type="NCBI Taxonomy" id="84607"/>
    <lineage>
        <taxon>Eukaryota</taxon>
        <taxon>Fungi</taxon>
        <taxon>Dikarya</taxon>
        <taxon>Basidiomycota</taxon>
        <taxon>Agaricomycotina</taxon>
        <taxon>Agaricomycetes</taxon>
        <taxon>Agaricomycetidae</taxon>
        <taxon>Agaricales</taxon>
        <taxon>Agaricineae</taxon>
        <taxon>Strophariaceae</taxon>
        <taxon>Agrocybe</taxon>
    </lineage>
</organism>
<evidence type="ECO:0000313" key="2">
    <source>
        <dbReference type="EMBL" id="KAF4621587.1"/>
    </source>
</evidence>
<protein>
    <submittedName>
        <fullName evidence="2">Uncharacterized protein</fullName>
    </submittedName>
</protein>
<dbReference type="AlphaFoldDB" id="A0A8H4R1Q3"/>